<dbReference type="Proteomes" id="UP001460679">
    <property type="component" value="Chromosome"/>
</dbReference>
<dbReference type="RefSeq" id="WP_205499560.1">
    <property type="nucleotide sequence ID" value="NZ_CP148066.1"/>
</dbReference>
<reference evidence="2" key="1">
    <citation type="submission" date="2024-03" db="EMBL/GenBank/DDBJ databases">
        <title>Complete genome sequence of Mycoplasma gypis type strain B1/T1.</title>
        <authorList>
            <person name="Spergser J."/>
        </authorList>
    </citation>
    <scope>NUCLEOTIDE SEQUENCE [LARGE SCALE GENOMIC DNA]</scope>
    <source>
        <strain evidence="2">B1/T1</strain>
    </source>
</reference>
<evidence type="ECO:0000313" key="2">
    <source>
        <dbReference type="EMBL" id="WXL28469.1"/>
    </source>
</evidence>
<sequence>MLLLFSVVIFIYNYFKTYALESIIKKRNIIEKKFQEISSISEKLELFSKSSQNYQKIFETFLEMFSQIEQKKNTINFKTDKLRYTIAYNFKKILKVRIKNFWKIYQDIKEIKKEIRVTNKIIKKILKFSNKHTEKPDVILSHYQKHVYFFNELKGTFDNERKRYEFFADEIRKNVKEWVESVSYFSNDSHLNDVQKQNNIKLFTLNKIILKIAITMSRGVNSLDFVLKKFETFFVTQNTKISKKASLYKNVIIEQNLKELFFEIKQNINEIKKLFELNNYYENRVKIDNLISKTFEKMINITNIFKKEESAFYYFENFNLIKFDLESKIITLNNRIFQLEKDWKIYQNTASNKAKKMFDNLKNLTKKNYFNELKSIEINNDFSYTHKLNTLNTLIKNMSSSFLLIKKINEELNPLNKLFDKFQSLEKTLFDIKYNVSIFDIIISPNEEKFIEKIFILRNIIVKNINTQNFKYEELNEKLNDLELLIEILKNTVGIKIDANKTYRVSSQYFNSYRLKEPKLSAVLEHMQYENNSANYVKTLRLLKEYIETGEN</sequence>
<evidence type="ECO:0000256" key="1">
    <source>
        <dbReference type="SAM" id="Coils"/>
    </source>
</evidence>
<name>A0ABZ2RN79_9BACT</name>
<accession>A0ABZ2RN79</accession>
<dbReference type="EMBL" id="CP148066">
    <property type="protein sequence ID" value="WXL28469.1"/>
    <property type="molecule type" value="Genomic_DNA"/>
</dbReference>
<evidence type="ECO:0008006" key="4">
    <source>
        <dbReference type="Google" id="ProtNLM"/>
    </source>
</evidence>
<keyword evidence="1" id="KW-0175">Coiled coil</keyword>
<proteinExistence type="predicted"/>
<organism evidence="2 3">
    <name type="scientific">[Mycoplasma] gypis</name>
    <dbReference type="NCBI Taxonomy" id="92404"/>
    <lineage>
        <taxon>Bacteria</taxon>
        <taxon>Bacillati</taxon>
        <taxon>Mycoplasmatota</taxon>
        <taxon>Mycoplasmoidales</taxon>
        <taxon>Metamycoplasmataceae</taxon>
        <taxon>Metamycoplasma</taxon>
    </lineage>
</organism>
<keyword evidence="3" id="KW-1185">Reference proteome</keyword>
<protein>
    <recommendedName>
        <fullName evidence="4">Septation ring formation regulator</fullName>
    </recommendedName>
</protein>
<gene>
    <name evidence="2" type="ORF">WG616_00330</name>
</gene>
<evidence type="ECO:0000313" key="3">
    <source>
        <dbReference type="Proteomes" id="UP001460679"/>
    </source>
</evidence>
<feature type="coiled-coil region" evidence="1">
    <location>
        <begin position="465"/>
        <end position="492"/>
    </location>
</feature>